<evidence type="ECO:0000256" key="2">
    <source>
        <dbReference type="ARBA" id="ARBA00010543"/>
    </source>
</evidence>
<reference evidence="12" key="1">
    <citation type="journal article" date="2021" name="Mol. Ecol. Resour.">
        <title>Apolygus lucorum genome provides insights into omnivorousness and mesophyll feeding.</title>
        <authorList>
            <person name="Liu Y."/>
            <person name="Liu H."/>
            <person name="Wang H."/>
            <person name="Huang T."/>
            <person name="Liu B."/>
            <person name="Yang B."/>
            <person name="Yin L."/>
            <person name="Li B."/>
            <person name="Zhang Y."/>
            <person name="Zhang S."/>
            <person name="Jiang F."/>
            <person name="Zhang X."/>
            <person name="Ren Y."/>
            <person name="Wang B."/>
            <person name="Wang S."/>
            <person name="Lu Y."/>
            <person name="Wu K."/>
            <person name="Fan W."/>
            <person name="Wang G."/>
        </authorList>
    </citation>
    <scope>NUCLEOTIDE SEQUENCE</scope>
    <source>
        <strain evidence="12">12Hb</strain>
    </source>
</reference>
<dbReference type="GO" id="GO:0004402">
    <property type="term" value="F:histone acetyltransferase activity"/>
    <property type="evidence" value="ECO:0007669"/>
    <property type="project" value="UniProtKB-UniRule"/>
</dbReference>
<keyword evidence="13" id="KW-1185">Reference proteome</keyword>
<dbReference type="EMBL" id="WIXP02000001">
    <property type="protein sequence ID" value="KAF6215715.1"/>
    <property type="molecule type" value="Genomic_DNA"/>
</dbReference>
<evidence type="ECO:0000313" key="13">
    <source>
        <dbReference type="Proteomes" id="UP000466442"/>
    </source>
</evidence>
<feature type="domain" description="Histone acetyltransferase type B catalytic subunit C-terminal" evidence="11">
    <location>
        <begin position="281"/>
        <end position="332"/>
    </location>
</feature>
<dbReference type="InterPro" id="IPR019467">
    <property type="entry name" value="Hat1_N"/>
</dbReference>
<dbReference type="GO" id="GO:0031509">
    <property type="term" value="P:subtelomeric heterochromatin formation"/>
    <property type="evidence" value="ECO:0007669"/>
    <property type="project" value="InterPro"/>
</dbReference>
<dbReference type="Pfam" id="PF21183">
    <property type="entry name" value="HAT1_C"/>
    <property type="match status" value="1"/>
</dbReference>
<comment type="subcellular location">
    <subcellularLocation>
        <location evidence="1">Nucleus</location>
    </subcellularLocation>
</comment>
<dbReference type="InterPro" id="IPR017380">
    <property type="entry name" value="Hist_AcTrfase_B-typ_cat-su"/>
</dbReference>
<dbReference type="Gene3D" id="1.10.10.390">
    <property type="match status" value="1"/>
</dbReference>
<evidence type="ECO:0000256" key="9">
    <source>
        <dbReference type="PIRNR" id="PIRNR038084"/>
    </source>
</evidence>
<keyword evidence="5 9" id="KW-0808">Transferase</keyword>
<dbReference type="InterPro" id="IPR016181">
    <property type="entry name" value="Acyl_CoA_acyltransferase"/>
</dbReference>
<evidence type="ECO:0000259" key="10">
    <source>
        <dbReference type="Pfam" id="PF10394"/>
    </source>
</evidence>
<evidence type="ECO:0000256" key="6">
    <source>
        <dbReference type="ARBA" id="ARBA00023242"/>
    </source>
</evidence>
<evidence type="ECO:0000259" key="11">
    <source>
        <dbReference type="Pfam" id="PF21183"/>
    </source>
</evidence>
<dbReference type="GO" id="GO:0005634">
    <property type="term" value="C:nucleus"/>
    <property type="evidence" value="ECO:0007669"/>
    <property type="project" value="UniProtKB-SubCell"/>
</dbReference>
<dbReference type="Gene3D" id="3.90.360.10">
    <property type="entry name" value="Histone acetyl transferase 1 (HAT1), N-terminal domain"/>
    <property type="match status" value="1"/>
</dbReference>
<sequence>MEPKDSTARDIFGLNDGFVTDANEAVFFKLIRSESDLRTEDPNSLNDTKVFHPAMCHQIFGEEEKIYGYKNLKISIYYTAAHLNIYVGVKHDETASTCSPPNIEKVIFEKYETSYTTNLDEYEKNLDKEKSFKPPGTMLKSFKLEGHDTTSSFEIYHCTTQTPEWMDYHSRLQTLILWFIDAASYIQADDHWRFFVLYEKYISPVSKETQYAFVGYTTVYEYYAYPANIRPRISQMLILPPFQKMGLGAVLLNSIHEHYSTVKEVLDITVEDPSTDFQYTRDFVDCCQCKKLPSFTKEKLMGRFSDDMANEARENFKINKKQARRVYEILRLYYTNRNNEEEFTGYRLCVKKRLNALFQREVFVCKFFSQLSGIDDEKRKTKLRTMFHQLLEDYSVVVERLKDLIKFDVLPAGNFRK</sequence>
<dbReference type="GO" id="GO:0000781">
    <property type="term" value="C:chromosome, telomeric region"/>
    <property type="evidence" value="ECO:0007669"/>
    <property type="project" value="GOC"/>
</dbReference>
<proteinExistence type="inferred from homology"/>
<gene>
    <name evidence="12" type="ORF">GE061_000046</name>
</gene>
<dbReference type="OrthoDB" id="10253098at2759"/>
<evidence type="ECO:0000256" key="4">
    <source>
        <dbReference type="ARBA" id="ARBA00021268"/>
    </source>
</evidence>
<keyword evidence="7 9" id="KW-0012">Acyltransferase</keyword>
<evidence type="ECO:0000256" key="5">
    <source>
        <dbReference type="ARBA" id="ARBA00022679"/>
    </source>
</evidence>
<keyword evidence="6" id="KW-0539">Nucleus</keyword>
<dbReference type="Proteomes" id="UP000466442">
    <property type="component" value="Linkage Group LG1"/>
</dbReference>
<comment type="catalytic activity">
    <reaction evidence="8 9">
        <text>L-lysyl-[protein] + acetyl-CoA = N(6)-acetyl-L-lysyl-[protein] + CoA + H(+)</text>
        <dbReference type="Rhea" id="RHEA:45948"/>
        <dbReference type="Rhea" id="RHEA-COMP:9752"/>
        <dbReference type="Rhea" id="RHEA-COMP:10731"/>
        <dbReference type="ChEBI" id="CHEBI:15378"/>
        <dbReference type="ChEBI" id="CHEBI:29969"/>
        <dbReference type="ChEBI" id="CHEBI:57287"/>
        <dbReference type="ChEBI" id="CHEBI:57288"/>
        <dbReference type="ChEBI" id="CHEBI:61930"/>
        <dbReference type="EC" id="2.3.1.48"/>
    </reaction>
</comment>
<dbReference type="PIRSF" id="PIRSF038084">
    <property type="entry name" value="HAT-B_cat"/>
    <property type="match status" value="1"/>
</dbReference>
<feature type="domain" description="Histone acetyl transferase HAT1 N-terminal" evidence="10">
    <location>
        <begin position="19"/>
        <end position="181"/>
    </location>
</feature>
<dbReference type="AlphaFoldDB" id="A0A6A4KCA8"/>
<accession>A0A6A4KCA8</accession>
<dbReference type="InterPro" id="IPR048776">
    <property type="entry name" value="HAT1_C"/>
</dbReference>
<dbReference type="GO" id="GO:0042393">
    <property type="term" value="F:histone binding"/>
    <property type="evidence" value="ECO:0007669"/>
    <property type="project" value="InterPro"/>
</dbReference>
<dbReference type="PANTHER" id="PTHR12046">
    <property type="entry name" value="HISTONE ACETYLTRANSFERASE TYPE B CATALYTIC SUBUNIT"/>
    <property type="match status" value="1"/>
</dbReference>
<evidence type="ECO:0000256" key="1">
    <source>
        <dbReference type="ARBA" id="ARBA00004123"/>
    </source>
</evidence>
<protein>
    <recommendedName>
        <fullName evidence="4 9">Histone acetyltransferase type B catalytic subunit</fullName>
        <ecNumber evidence="3 9">2.3.1.48</ecNumber>
    </recommendedName>
</protein>
<dbReference type="InterPro" id="IPR037113">
    <property type="entry name" value="Hat1_N_sf"/>
</dbReference>
<organism evidence="12 13">
    <name type="scientific">Apolygus lucorum</name>
    <name type="common">Small green plant bug</name>
    <name type="synonym">Lygocoris lucorum</name>
    <dbReference type="NCBI Taxonomy" id="248454"/>
    <lineage>
        <taxon>Eukaryota</taxon>
        <taxon>Metazoa</taxon>
        <taxon>Ecdysozoa</taxon>
        <taxon>Arthropoda</taxon>
        <taxon>Hexapoda</taxon>
        <taxon>Insecta</taxon>
        <taxon>Pterygota</taxon>
        <taxon>Neoptera</taxon>
        <taxon>Paraneoptera</taxon>
        <taxon>Hemiptera</taxon>
        <taxon>Heteroptera</taxon>
        <taxon>Panheteroptera</taxon>
        <taxon>Cimicomorpha</taxon>
        <taxon>Miridae</taxon>
        <taxon>Mirini</taxon>
        <taxon>Apolygus</taxon>
    </lineage>
</organism>
<dbReference type="InterPro" id="IPR013523">
    <property type="entry name" value="Hist_AcTrfase_HAT1_C"/>
</dbReference>
<evidence type="ECO:0000256" key="3">
    <source>
        <dbReference type="ARBA" id="ARBA00013184"/>
    </source>
</evidence>
<evidence type="ECO:0000313" key="12">
    <source>
        <dbReference type="EMBL" id="KAF6215715.1"/>
    </source>
</evidence>
<dbReference type="FunFam" id="1.10.10.390:FF:000001">
    <property type="entry name" value="Histone acetyltransferase type B catalytic subunit"/>
    <property type="match status" value="1"/>
</dbReference>
<name>A0A6A4KCA8_APOLU</name>
<evidence type="ECO:0000256" key="8">
    <source>
        <dbReference type="ARBA" id="ARBA00048017"/>
    </source>
</evidence>
<comment type="similarity">
    <text evidence="2 9">Belongs to the HAT1 family.</text>
</comment>
<dbReference type="Gene3D" id="3.40.630.30">
    <property type="match status" value="1"/>
</dbReference>
<comment type="caution">
    <text evidence="12">The sequence shown here is derived from an EMBL/GenBank/DDBJ whole genome shotgun (WGS) entry which is preliminary data.</text>
</comment>
<dbReference type="EC" id="2.3.1.48" evidence="3 9"/>
<evidence type="ECO:0000256" key="7">
    <source>
        <dbReference type="ARBA" id="ARBA00023315"/>
    </source>
</evidence>
<dbReference type="SUPFAM" id="SSF55729">
    <property type="entry name" value="Acyl-CoA N-acyltransferases (Nat)"/>
    <property type="match status" value="1"/>
</dbReference>
<dbReference type="Pfam" id="PF10394">
    <property type="entry name" value="Hat1_N"/>
    <property type="match status" value="1"/>
</dbReference>